<dbReference type="SUPFAM" id="SSF89392">
    <property type="entry name" value="Prokaryotic lipoproteins and lipoprotein localization factors"/>
    <property type="match status" value="1"/>
</dbReference>
<organism evidence="3">
    <name type="scientific">Candidatus Moduliflexus flocculans</name>
    <dbReference type="NCBI Taxonomy" id="1499966"/>
    <lineage>
        <taxon>Bacteria</taxon>
        <taxon>Candidatus Moduliflexota</taxon>
        <taxon>Candidatus Moduliflexia</taxon>
        <taxon>Candidatus Moduliflexales</taxon>
        <taxon>Candidatus Moduliflexaceae</taxon>
    </lineage>
</organism>
<evidence type="ECO:0000259" key="2">
    <source>
        <dbReference type="Pfam" id="PF17131"/>
    </source>
</evidence>
<proteinExistence type="predicted"/>
<feature type="signal peptide" evidence="1">
    <location>
        <begin position="1"/>
        <end position="23"/>
    </location>
</feature>
<evidence type="ECO:0000313" key="3">
    <source>
        <dbReference type="EMBL" id="GAK50494.1"/>
    </source>
</evidence>
<keyword evidence="1" id="KW-0732">Signal</keyword>
<evidence type="ECO:0000313" key="4">
    <source>
        <dbReference type="Proteomes" id="UP000030700"/>
    </source>
</evidence>
<sequence length="259" mass="29802">MKRIWSLTACLTLCLAWSSLSTAAPTVLEIMEKMNDMENLGVDATAKVKITEQKPDEGVKVIEMVYYRRDRDDSYLIVMIAPDTDKGNGYLRVGDNMWMYRRNTRTFQIMNRNESIGGTDAKAGDMEKKKFTDLYEPVLDAQGKEILTEETLGKAQIPVYRFEVKAKVKDVDYPKQIYWVRKDNFLTMKTESYSLSGTLMESAYYPKYTTVEGKFIPQQFIIVDEFEKGNKSMVEISGITLQPINDDIFTKAYLENLSK</sequence>
<keyword evidence="4" id="KW-1185">Reference proteome</keyword>
<dbReference type="HOGENOM" id="CLU_081285_1_0_0"/>
<dbReference type="Pfam" id="PF17131">
    <property type="entry name" value="LolA_like"/>
    <property type="match status" value="1"/>
</dbReference>
<evidence type="ECO:0000256" key="1">
    <source>
        <dbReference type="SAM" id="SignalP"/>
    </source>
</evidence>
<dbReference type="STRING" id="1499966.U14_01725"/>
<dbReference type="InterPro" id="IPR033399">
    <property type="entry name" value="TP_0789-like"/>
</dbReference>
<gene>
    <name evidence="3" type="ORF">U14_01725</name>
</gene>
<feature type="chain" id="PRO_5006631536" evidence="1">
    <location>
        <begin position="24"/>
        <end position="259"/>
    </location>
</feature>
<dbReference type="InterPro" id="IPR029046">
    <property type="entry name" value="LolA/LolB/LppX"/>
</dbReference>
<accession>A0A0S6VZA8</accession>
<protein>
    <submittedName>
        <fullName evidence="3">Conserved uncharacterized protein</fullName>
    </submittedName>
</protein>
<dbReference type="AlphaFoldDB" id="A0A0S6VZA8"/>
<dbReference type="CDD" id="cd16329">
    <property type="entry name" value="LolA_like"/>
    <property type="match status" value="1"/>
</dbReference>
<reference evidence="3" key="1">
    <citation type="journal article" date="2015" name="PeerJ">
        <title>First genomic representation of candidate bacterial phylum KSB3 points to enhanced environmental sensing as a trigger of wastewater bulking.</title>
        <authorList>
            <person name="Sekiguchi Y."/>
            <person name="Ohashi A."/>
            <person name="Parks D.H."/>
            <person name="Yamauchi T."/>
            <person name="Tyson G.W."/>
            <person name="Hugenholtz P."/>
        </authorList>
    </citation>
    <scope>NUCLEOTIDE SEQUENCE [LARGE SCALE GENOMIC DNA]</scope>
</reference>
<dbReference type="Gene3D" id="2.50.20.10">
    <property type="entry name" value="Lipoprotein localisation LolA/LolB/LppX"/>
    <property type="match status" value="1"/>
</dbReference>
<feature type="domain" description="Uncharacterized protein TP-0789" evidence="2">
    <location>
        <begin position="72"/>
        <end position="256"/>
    </location>
</feature>
<dbReference type="EMBL" id="DF820456">
    <property type="protein sequence ID" value="GAK50494.1"/>
    <property type="molecule type" value="Genomic_DNA"/>
</dbReference>
<dbReference type="Proteomes" id="UP000030700">
    <property type="component" value="Unassembled WGS sequence"/>
</dbReference>
<name>A0A0S6VZA8_9BACT</name>